<evidence type="ECO:0000313" key="2">
    <source>
        <dbReference type="Proteomes" id="UP000198635"/>
    </source>
</evidence>
<reference evidence="2" key="1">
    <citation type="submission" date="2016-10" db="EMBL/GenBank/DDBJ databases">
        <authorList>
            <person name="Varghese N."/>
            <person name="Submissions S."/>
        </authorList>
    </citation>
    <scope>NUCLEOTIDE SEQUENCE [LARGE SCALE GENOMIC DNA]</scope>
    <source>
        <strain evidence="2">DSM 5918</strain>
    </source>
</reference>
<dbReference type="Proteomes" id="UP000198635">
    <property type="component" value="Unassembled WGS sequence"/>
</dbReference>
<accession>A0A1I3W551</accession>
<dbReference type="RefSeq" id="WP_092375866.1">
    <property type="nucleotide sequence ID" value="NZ_FORX01000012.1"/>
</dbReference>
<dbReference type="AlphaFoldDB" id="A0A1I3W551"/>
<name>A0A1I3W551_9BACT</name>
<gene>
    <name evidence="1" type="ORF">SAMN04488082_11242</name>
</gene>
<organism evidence="1 2">
    <name type="scientific">Desulfomicrobium apsheronum</name>
    <dbReference type="NCBI Taxonomy" id="52560"/>
    <lineage>
        <taxon>Bacteria</taxon>
        <taxon>Pseudomonadati</taxon>
        <taxon>Thermodesulfobacteriota</taxon>
        <taxon>Desulfovibrionia</taxon>
        <taxon>Desulfovibrionales</taxon>
        <taxon>Desulfomicrobiaceae</taxon>
        <taxon>Desulfomicrobium</taxon>
    </lineage>
</organism>
<dbReference type="EMBL" id="FORX01000012">
    <property type="protein sequence ID" value="SFK02605.1"/>
    <property type="molecule type" value="Genomic_DNA"/>
</dbReference>
<evidence type="ECO:0000313" key="1">
    <source>
        <dbReference type="EMBL" id="SFK02605.1"/>
    </source>
</evidence>
<keyword evidence="2" id="KW-1185">Reference proteome</keyword>
<proteinExistence type="predicted"/>
<dbReference type="STRING" id="52560.SAMN04488082_11242"/>
<dbReference type="OrthoDB" id="5465335at2"/>
<protein>
    <submittedName>
        <fullName evidence="1">His-Xaa-Ser system protein HxsD</fullName>
    </submittedName>
</protein>
<sequence length="116" mass="13294">MTQSKSDHVMETDLLTGNPTLLLKKAYFEQTAVMKTLRLFSDRVRLQMLPEGKDEVKITLLAALKTDVDLNAILYEFYIAAIDQQVREDLLKKTIDVQRTIYKTAFLPTSSVVDLR</sequence>